<organism evidence="1 2">
    <name type="scientific">Anaerocolumna jejuensis DSM 15929</name>
    <dbReference type="NCBI Taxonomy" id="1121322"/>
    <lineage>
        <taxon>Bacteria</taxon>
        <taxon>Bacillati</taxon>
        <taxon>Bacillota</taxon>
        <taxon>Clostridia</taxon>
        <taxon>Lachnospirales</taxon>
        <taxon>Lachnospiraceae</taxon>
        <taxon>Anaerocolumna</taxon>
    </lineage>
</organism>
<keyword evidence="2" id="KW-1185">Reference proteome</keyword>
<evidence type="ECO:0000313" key="2">
    <source>
        <dbReference type="Proteomes" id="UP000184386"/>
    </source>
</evidence>
<gene>
    <name evidence="1" type="ORF">SAMN02745136_03720</name>
</gene>
<dbReference type="OrthoDB" id="9846116at2"/>
<dbReference type="AlphaFoldDB" id="A0A1M6WL92"/>
<dbReference type="Proteomes" id="UP000184386">
    <property type="component" value="Unassembled WGS sequence"/>
</dbReference>
<dbReference type="RefSeq" id="WP_073278344.1">
    <property type="nucleotide sequence ID" value="NZ_FRAC01000020.1"/>
</dbReference>
<reference evidence="1 2" key="1">
    <citation type="submission" date="2016-11" db="EMBL/GenBank/DDBJ databases">
        <authorList>
            <person name="Jaros S."/>
            <person name="Januszkiewicz K."/>
            <person name="Wedrychowicz H."/>
        </authorList>
    </citation>
    <scope>NUCLEOTIDE SEQUENCE [LARGE SCALE GENOMIC DNA]</scope>
    <source>
        <strain evidence="1 2">DSM 15929</strain>
    </source>
</reference>
<proteinExistence type="predicted"/>
<protein>
    <submittedName>
        <fullName evidence="1">Uncharacterized protein</fullName>
    </submittedName>
</protein>
<sequence length="104" mass="11849">MNFMDNLSVSDGYKDEADLMKEVIFKLCIGDIPFTSTAKPITLDYKNREVILLSKGELLGSIPFEIIYFDIKRKQLEVKDYAEAILKLIEEEIGKLPFGDVVTI</sequence>
<accession>A0A1M6WL92</accession>
<name>A0A1M6WL92_9FIRM</name>
<dbReference type="EMBL" id="FRAC01000020">
    <property type="protein sequence ID" value="SHK94374.1"/>
    <property type="molecule type" value="Genomic_DNA"/>
</dbReference>
<evidence type="ECO:0000313" key="1">
    <source>
        <dbReference type="EMBL" id="SHK94374.1"/>
    </source>
</evidence>